<evidence type="ECO:0000313" key="14">
    <source>
        <dbReference type="Proteomes" id="UP000693892"/>
    </source>
</evidence>
<dbReference type="InterPro" id="IPR017961">
    <property type="entry name" value="DNA_pol_Y-fam_little_finger"/>
</dbReference>
<keyword evidence="14" id="KW-1185">Reference proteome</keyword>
<gene>
    <name evidence="13" type="primary">dinB_2</name>
    <name evidence="11" type="synonym">dinB</name>
    <name evidence="13" type="ORF">LEUCIP111803_00500</name>
</gene>
<dbReference type="Proteomes" id="UP000693892">
    <property type="component" value="Unassembled WGS sequence"/>
</dbReference>
<dbReference type="PANTHER" id="PTHR11076">
    <property type="entry name" value="DNA REPAIR POLYMERASE UMUC / TRANSFERASE FAMILY MEMBER"/>
    <property type="match status" value="1"/>
</dbReference>
<evidence type="ECO:0000256" key="6">
    <source>
        <dbReference type="ARBA" id="ARBA00022763"/>
    </source>
</evidence>
<dbReference type="GO" id="GO:0006281">
    <property type="term" value="P:DNA repair"/>
    <property type="evidence" value="ECO:0007669"/>
    <property type="project" value="UniProtKB-UniRule"/>
</dbReference>
<keyword evidence="7 11" id="KW-0460">Magnesium</keyword>
<dbReference type="GO" id="GO:0042276">
    <property type="term" value="P:error-prone translesion synthesis"/>
    <property type="evidence" value="ECO:0007669"/>
    <property type="project" value="TreeGrafter"/>
</dbReference>
<keyword evidence="4 11" id="KW-0235">DNA replication</keyword>
<dbReference type="GO" id="GO:0005829">
    <property type="term" value="C:cytosol"/>
    <property type="evidence" value="ECO:0007669"/>
    <property type="project" value="TreeGrafter"/>
</dbReference>
<dbReference type="NCBIfam" id="NF002677">
    <property type="entry name" value="PRK02406.1"/>
    <property type="match status" value="1"/>
</dbReference>
<dbReference type="PROSITE" id="PS50173">
    <property type="entry name" value="UMUC"/>
    <property type="match status" value="1"/>
</dbReference>
<evidence type="ECO:0000256" key="8">
    <source>
        <dbReference type="ARBA" id="ARBA00022932"/>
    </source>
</evidence>
<sequence length="410" mass="45382">MSGTGERDEASILHVDMDSFYVSVELLDRPELRGRATAVAHDTGRSVVSSASYEARRFGVRSAMPVARAKQLCPHLVLIDPDFTKYRAASREVMRIFREFTPLVEPLSIDEAFLDVAGSIRLFGPPTTIAQLLRARVREQTGLPASVGLASTKHVAKLASQRAKPDGVLEIRPERTLEFLHPLPVEAIWGVGGATARSLHSRAIRTVGDLANEPVDSLRRIVGNANAERLHELANGRDAREVETERAEKSIGHEETFAVDQSDRAVLERELLRLATRTGERLRRSGLDARTIAIKVRYLDFETVSRSRTLGEATNATQRIYLTAKELFESLGGTPERTPRPVRLIGVRAEQLVPAGSDPAALWSDDEGWRALDQAVDEVRGRFGREGLTSARLLEPRRDVVDPRSLEDPV</sequence>
<keyword evidence="9 11" id="KW-0234">DNA repair</keyword>
<proteinExistence type="inferred from homology"/>
<evidence type="ECO:0000313" key="13">
    <source>
        <dbReference type="EMBL" id="CAG7601747.1"/>
    </source>
</evidence>
<feature type="binding site" evidence="11">
    <location>
        <position position="110"/>
    </location>
    <ligand>
        <name>Mg(2+)</name>
        <dbReference type="ChEBI" id="CHEBI:18420"/>
    </ligand>
</feature>
<dbReference type="InterPro" id="IPR022880">
    <property type="entry name" value="DNApol_IV"/>
</dbReference>
<evidence type="ECO:0000256" key="4">
    <source>
        <dbReference type="ARBA" id="ARBA00022705"/>
    </source>
</evidence>
<dbReference type="EMBL" id="CAJVAP010000004">
    <property type="protein sequence ID" value="CAG7601747.1"/>
    <property type="molecule type" value="Genomic_DNA"/>
</dbReference>
<dbReference type="GO" id="GO:0003887">
    <property type="term" value="F:DNA-directed DNA polymerase activity"/>
    <property type="evidence" value="ECO:0007669"/>
    <property type="project" value="UniProtKB-UniRule"/>
</dbReference>
<dbReference type="Pfam" id="PF11798">
    <property type="entry name" value="IMS_HHH"/>
    <property type="match status" value="1"/>
</dbReference>
<dbReference type="GO" id="GO:0006261">
    <property type="term" value="P:DNA-templated DNA replication"/>
    <property type="evidence" value="ECO:0007669"/>
    <property type="project" value="UniProtKB-UniRule"/>
</dbReference>
<feature type="domain" description="UmuC" evidence="12">
    <location>
        <begin position="12"/>
        <end position="192"/>
    </location>
</feature>
<dbReference type="GO" id="GO:0000287">
    <property type="term" value="F:magnesium ion binding"/>
    <property type="evidence" value="ECO:0007669"/>
    <property type="project" value="UniProtKB-UniRule"/>
</dbReference>
<dbReference type="GO" id="GO:0003684">
    <property type="term" value="F:damaged DNA binding"/>
    <property type="evidence" value="ECO:0007669"/>
    <property type="project" value="InterPro"/>
</dbReference>
<comment type="subunit">
    <text evidence="11">Monomer.</text>
</comment>
<keyword evidence="6 11" id="KW-0227">DNA damage</keyword>
<feature type="active site" evidence="11">
    <location>
        <position position="111"/>
    </location>
</feature>
<keyword evidence="1 11" id="KW-0515">Mutator protein</keyword>
<organism evidence="13 14">
    <name type="scientific">Leucobacter soli</name>
    <dbReference type="NCBI Taxonomy" id="2812850"/>
    <lineage>
        <taxon>Bacteria</taxon>
        <taxon>Bacillati</taxon>
        <taxon>Actinomycetota</taxon>
        <taxon>Actinomycetes</taxon>
        <taxon>Micrococcales</taxon>
        <taxon>Microbacteriaceae</taxon>
        <taxon>Leucobacter</taxon>
    </lineage>
</organism>
<comment type="subcellular location">
    <subcellularLocation>
        <location evidence="11">Cytoplasm</location>
    </subcellularLocation>
</comment>
<reference evidence="13" key="1">
    <citation type="submission" date="2021-06" db="EMBL/GenBank/DDBJ databases">
        <authorList>
            <person name="Criscuolo A."/>
        </authorList>
    </citation>
    <scope>NUCLEOTIDE SEQUENCE</scope>
    <source>
        <strain evidence="13">CIP111803</strain>
    </source>
</reference>
<evidence type="ECO:0000256" key="3">
    <source>
        <dbReference type="ARBA" id="ARBA00022695"/>
    </source>
</evidence>
<dbReference type="CDD" id="cd03586">
    <property type="entry name" value="PolY_Pol_IV_kappa"/>
    <property type="match status" value="1"/>
</dbReference>
<keyword evidence="2 11" id="KW-0808">Transferase</keyword>
<evidence type="ECO:0000256" key="5">
    <source>
        <dbReference type="ARBA" id="ARBA00022723"/>
    </source>
</evidence>
<evidence type="ECO:0000256" key="10">
    <source>
        <dbReference type="ARBA" id="ARBA00049244"/>
    </source>
</evidence>
<dbReference type="InterPro" id="IPR024728">
    <property type="entry name" value="PolY_HhH_motif"/>
</dbReference>
<dbReference type="RefSeq" id="WP_218114146.1">
    <property type="nucleotide sequence ID" value="NZ_CAJVAP010000004.1"/>
</dbReference>
<dbReference type="Pfam" id="PF11799">
    <property type="entry name" value="IMS_C"/>
    <property type="match status" value="1"/>
</dbReference>
<feature type="binding site" evidence="11">
    <location>
        <position position="16"/>
    </location>
    <ligand>
        <name>Mg(2+)</name>
        <dbReference type="ChEBI" id="CHEBI:18420"/>
    </ligand>
</feature>
<keyword evidence="11" id="KW-0963">Cytoplasm</keyword>
<evidence type="ECO:0000256" key="7">
    <source>
        <dbReference type="ARBA" id="ARBA00022842"/>
    </source>
</evidence>
<dbReference type="HAMAP" id="MF_01113">
    <property type="entry name" value="DNApol_IV"/>
    <property type="match status" value="1"/>
</dbReference>
<protein>
    <recommendedName>
        <fullName evidence="11">DNA polymerase IV</fullName>
        <shortName evidence="11">Pol IV</shortName>
        <ecNumber evidence="11">2.7.7.7</ecNumber>
    </recommendedName>
</protein>
<feature type="site" description="Substrate discrimination" evidence="11">
    <location>
        <position position="21"/>
    </location>
</feature>
<evidence type="ECO:0000256" key="1">
    <source>
        <dbReference type="ARBA" id="ARBA00022457"/>
    </source>
</evidence>
<dbReference type="InterPro" id="IPR050116">
    <property type="entry name" value="DNA_polymerase-Y"/>
</dbReference>
<comment type="similarity">
    <text evidence="11">Belongs to the DNA polymerase type-Y family.</text>
</comment>
<dbReference type="InterPro" id="IPR001126">
    <property type="entry name" value="UmuC"/>
</dbReference>
<dbReference type="Pfam" id="PF00817">
    <property type="entry name" value="IMS"/>
    <property type="match status" value="1"/>
</dbReference>
<keyword evidence="5 11" id="KW-0479">Metal-binding</keyword>
<keyword evidence="11" id="KW-0238">DNA-binding</keyword>
<evidence type="ECO:0000256" key="2">
    <source>
        <dbReference type="ARBA" id="ARBA00022679"/>
    </source>
</evidence>
<comment type="function">
    <text evidence="11">Poorly processive, error-prone DNA polymerase involved in untargeted mutagenesis. Copies undamaged DNA at stalled replication forks, which arise in vivo from mismatched or misaligned primer ends. These misaligned primers can be extended by PolIV. Exhibits no 3'-5' exonuclease (proofreading) activity. May be involved in translesional synthesis, in conjunction with the beta clamp from PolIII.</text>
</comment>
<dbReference type="PANTHER" id="PTHR11076:SF33">
    <property type="entry name" value="DNA POLYMERASE KAPPA"/>
    <property type="match status" value="1"/>
</dbReference>
<evidence type="ECO:0000256" key="11">
    <source>
        <dbReference type="HAMAP-Rule" id="MF_01113"/>
    </source>
</evidence>
<comment type="caution">
    <text evidence="13">The sequence shown here is derived from an EMBL/GenBank/DDBJ whole genome shotgun (WGS) entry which is preliminary data.</text>
</comment>
<dbReference type="GO" id="GO:0009432">
    <property type="term" value="P:SOS response"/>
    <property type="evidence" value="ECO:0007669"/>
    <property type="project" value="TreeGrafter"/>
</dbReference>
<comment type="catalytic activity">
    <reaction evidence="10 11">
        <text>DNA(n) + a 2'-deoxyribonucleoside 5'-triphosphate = DNA(n+1) + diphosphate</text>
        <dbReference type="Rhea" id="RHEA:22508"/>
        <dbReference type="Rhea" id="RHEA-COMP:17339"/>
        <dbReference type="Rhea" id="RHEA-COMP:17340"/>
        <dbReference type="ChEBI" id="CHEBI:33019"/>
        <dbReference type="ChEBI" id="CHEBI:61560"/>
        <dbReference type="ChEBI" id="CHEBI:173112"/>
        <dbReference type="EC" id="2.7.7.7"/>
    </reaction>
</comment>
<evidence type="ECO:0000259" key="12">
    <source>
        <dbReference type="PROSITE" id="PS50173"/>
    </source>
</evidence>
<keyword evidence="3 11" id="KW-0548">Nucleotidyltransferase</keyword>
<dbReference type="EC" id="2.7.7.7" evidence="11"/>
<dbReference type="NCBIfam" id="NF003015">
    <property type="entry name" value="PRK03858.1"/>
    <property type="match status" value="1"/>
</dbReference>
<keyword evidence="8 11" id="KW-0239">DNA-directed DNA polymerase</keyword>
<accession>A0A916NLK1</accession>
<dbReference type="FunFam" id="3.30.1490.100:FF:000004">
    <property type="entry name" value="DNA polymerase IV"/>
    <property type="match status" value="1"/>
</dbReference>
<comment type="cofactor">
    <cofactor evidence="11">
        <name>Mg(2+)</name>
        <dbReference type="ChEBI" id="CHEBI:18420"/>
    </cofactor>
    <text evidence="11">Binds 2 magnesium ions per subunit.</text>
</comment>
<dbReference type="AlphaFoldDB" id="A0A916NLK1"/>
<name>A0A916NLK1_9MICO</name>
<evidence type="ECO:0000256" key="9">
    <source>
        <dbReference type="ARBA" id="ARBA00023204"/>
    </source>
</evidence>